<dbReference type="InterPro" id="IPR029030">
    <property type="entry name" value="Caspase-like_dom_sf"/>
</dbReference>
<dbReference type="Proteomes" id="UP001295740">
    <property type="component" value="Unassembled WGS sequence"/>
</dbReference>
<keyword evidence="4" id="KW-0865">Zymogen</keyword>
<dbReference type="EMBL" id="CAUWAG010000003">
    <property type="protein sequence ID" value="CAJ2501414.1"/>
    <property type="molecule type" value="Genomic_DNA"/>
</dbReference>
<dbReference type="SUPFAM" id="SSF52129">
    <property type="entry name" value="Caspase-like"/>
    <property type="match status" value="1"/>
</dbReference>
<evidence type="ECO:0000256" key="1">
    <source>
        <dbReference type="ARBA" id="ARBA00009005"/>
    </source>
</evidence>
<evidence type="ECO:0000256" key="5">
    <source>
        <dbReference type="SAM" id="MobiDB-lite"/>
    </source>
</evidence>
<dbReference type="Gene3D" id="3.40.50.12660">
    <property type="match status" value="1"/>
</dbReference>
<evidence type="ECO:0000313" key="7">
    <source>
        <dbReference type="EMBL" id="CAJ2501414.1"/>
    </source>
</evidence>
<feature type="domain" description="Peptidase C14 caspase" evidence="6">
    <location>
        <begin position="64"/>
        <end position="366"/>
    </location>
</feature>
<keyword evidence="2" id="KW-0053">Apoptosis</keyword>
<feature type="compositionally biased region" description="Low complexity" evidence="5">
    <location>
        <begin position="20"/>
        <end position="57"/>
    </location>
</feature>
<reference evidence="7" key="1">
    <citation type="submission" date="2023-10" db="EMBL/GenBank/DDBJ databases">
        <authorList>
            <person name="Hackl T."/>
        </authorList>
    </citation>
    <scope>NUCLEOTIDE SEQUENCE</scope>
</reference>
<sequence>MSGHRHHHHHRQEYDDDRGYQQQGYQRQGYQEQPQQFQQPVQHFQQFQQPQYARPQYSHQQGPRRKSLLIGINYVGSQHALQGCHQDVDNVHQFLSAQGYSSDPRDQVIMRDDSRTDPRGPFWPNGHNMLAAMQWLVSEPGTCCFLHYSGHGGQVKDPDGDRASGYDDTIVPVDFEARGQLDSDTLHKTIVSRMPSNSTLMVLFDCCHSGSAIELPYVYRSDGEGNVSMVDNVKQGVHLMTAAYDLIQGGFNMNKVQDAKQLLAGATSFFKGLQHKQAPADENGLAEDEFVEDWKSEHKNVWMYSGCRDDQTSADASIAGAHVGAMSWAFLESMKRFGRQQSFIQVLQNTRQILRDRYKQVPQLSAGYEMDLNRPIAI</sequence>
<accession>A0AAI8VAI4</accession>
<evidence type="ECO:0000256" key="3">
    <source>
        <dbReference type="ARBA" id="ARBA00022807"/>
    </source>
</evidence>
<dbReference type="PANTHER" id="PTHR48104:SF30">
    <property type="entry name" value="METACASPASE-1"/>
    <property type="match status" value="1"/>
</dbReference>
<dbReference type="InterPro" id="IPR050452">
    <property type="entry name" value="Metacaspase"/>
</dbReference>
<evidence type="ECO:0000259" key="6">
    <source>
        <dbReference type="Pfam" id="PF00656"/>
    </source>
</evidence>
<keyword evidence="8" id="KW-1185">Reference proteome</keyword>
<comment type="caution">
    <text evidence="7">The sequence shown here is derived from an EMBL/GenBank/DDBJ whole genome shotgun (WGS) entry which is preliminary data.</text>
</comment>
<evidence type="ECO:0000256" key="2">
    <source>
        <dbReference type="ARBA" id="ARBA00022703"/>
    </source>
</evidence>
<feature type="region of interest" description="Disordered" evidence="5">
    <location>
        <begin position="1"/>
        <end position="64"/>
    </location>
</feature>
<evidence type="ECO:0000313" key="8">
    <source>
        <dbReference type="Proteomes" id="UP001295740"/>
    </source>
</evidence>
<dbReference type="GO" id="GO:0006508">
    <property type="term" value="P:proteolysis"/>
    <property type="evidence" value="ECO:0007669"/>
    <property type="project" value="InterPro"/>
</dbReference>
<protein>
    <submittedName>
        <fullName evidence="7">Uu.00g042670.m01.CDS01</fullName>
    </submittedName>
</protein>
<name>A0AAI8VAI4_9PEZI</name>
<keyword evidence="3" id="KW-0378">Hydrolase</keyword>
<keyword evidence="3" id="KW-0645">Protease</keyword>
<dbReference type="GO" id="GO:0005737">
    <property type="term" value="C:cytoplasm"/>
    <property type="evidence" value="ECO:0007669"/>
    <property type="project" value="TreeGrafter"/>
</dbReference>
<gene>
    <name evidence="7" type="ORF">KHLLAP_LOCUS1882</name>
</gene>
<evidence type="ECO:0000256" key="4">
    <source>
        <dbReference type="ARBA" id="ARBA00023145"/>
    </source>
</evidence>
<dbReference type="GO" id="GO:0004197">
    <property type="term" value="F:cysteine-type endopeptidase activity"/>
    <property type="evidence" value="ECO:0007669"/>
    <property type="project" value="InterPro"/>
</dbReference>
<dbReference type="PANTHER" id="PTHR48104">
    <property type="entry name" value="METACASPASE-4"/>
    <property type="match status" value="1"/>
</dbReference>
<feature type="compositionally biased region" description="Basic residues" evidence="5">
    <location>
        <begin position="1"/>
        <end position="11"/>
    </location>
</feature>
<organism evidence="7 8">
    <name type="scientific">Anthostomella pinea</name>
    <dbReference type="NCBI Taxonomy" id="933095"/>
    <lineage>
        <taxon>Eukaryota</taxon>
        <taxon>Fungi</taxon>
        <taxon>Dikarya</taxon>
        <taxon>Ascomycota</taxon>
        <taxon>Pezizomycotina</taxon>
        <taxon>Sordariomycetes</taxon>
        <taxon>Xylariomycetidae</taxon>
        <taxon>Xylariales</taxon>
        <taxon>Xylariaceae</taxon>
        <taxon>Anthostomella</taxon>
    </lineage>
</organism>
<keyword evidence="3" id="KW-0788">Thiol protease</keyword>
<dbReference type="GO" id="GO:0006915">
    <property type="term" value="P:apoptotic process"/>
    <property type="evidence" value="ECO:0007669"/>
    <property type="project" value="UniProtKB-KW"/>
</dbReference>
<dbReference type="Pfam" id="PF00656">
    <property type="entry name" value="Peptidase_C14"/>
    <property type="match status" value="1"/>
</dbReference>
<proteinExistence type="inferred from homology"/>
<comment type="similarity">
    <text evidence="1">Belongs to the peptidase C14B family.</text>
</comment>
<dbReference type="InterPro" id="IPR011600">
    <property type="entry name" value="Pept_C14_caspase"/>
</dbReference>
<dbReference type="AlphaFoldDB" id="A0AAI8VAI4"/>